<dbReference type="AlphaFoldDB" id="A0A378MZB6"/>
<dbReference type="GO" id="GO:0005886">
    <property type="term" value="C:plasma membrane"/>
    <property type="evidence" value="ECO:0007669"/>
    <property type="project" value="UniProtKB-SubCell"/>
</dbReference>
<feature type="domain" description="Major facilitator superfamily (MFS) profile" evidence="7">
    <location>
        <begin position="1"/>
        <end position="119"/>
    </location>
</feature>
<keyword evidence="5 6" id="KW-0472">Membrane</keyword>
<feature type="transmembrane region" description="Helical" evidence="6">
    <location>
        <begin position="51"/>
        <end position="71"/>
    </location>
</feature>
<evidence type="ECO:0000259" key="7">
    <source>
        <dbReference type="PROSITE" id="PS50850"/>
    </source>
</evidence>
<comment type="subcellular location">
    <subcellularLocation>
        <location evidence="1">Cell membrane</location>
        <topology evidence="1">Multi-pass membrane protein</topology>
    </subcellularLocation>
</comment>
<dbReference type="EMBL" id="UGPN01000002">
    <property type="protein sequence ID" value="STY61563.1"/>
    <property type="molecule type" value="Genomic_DNA"/>
</dbReference>
<dbReference type="InterPro" id="IPR011701">
    <property type="entry name" value="MFS"/>
</dbReference>
<evidence type="ECO:0000256" key="4">
    <source>
        <dbReference type="ARBA" id="ARBA00022989"/>
    </source>
</evidence>
<organism evidence="8 9">
    <name type="scientific">Mannheimia haemolytica</name>
    <name type="common">Pasteurella haemolytica</name>
    <dbReference type="NCBI Taxonomy" id="75985"/>
    <lineage>
        <taxon>Bacteria</taxon>
        <taxon>Pseudomonadati</taxon>
        <taxon>Pseudomonadota</taxon>
        <taxon>Gammaproteobacteria</taxon>
        <taxon>Pasteurellales</taxon>
        <taxon>Pasteurellaceae</taxon>
        <taxon>Mannheimia</taxon>
    </lineage>
</organism>
<dbReference type="PANTHER" id="PTHR43124">
    <property type="entry name" value="PURINE EFFLUX PUMP PBUE"/>
    <property type="match status" value="1"/>
</dbReference>
<dbReference type="Gene3D" id="1.20.1250.20">
    <property type="entry name" value="MFS general substrate transporter like domains"/>
    <property type="match status" value="1"/>
</dbReference>
<reference evidence="8 9" key="1">
    <citation type="submission" date="2018-06" db="EMBL/GenBank/DDBJ databases">
        <authorList>
            <consortium name="Pathogen Informatics"/>
            <person name="Doyle S."/>
        </authorList>
    </citation>
    <scope>NUCLEOTIDE SEQUENCE [LARGE SCALE GENOMIC DNA]</scope>
    <source>
        <strain evidence="8 9">NCTC10638</strain>
    </source>
</reference>
<evidence type="ECO:0000256" key="6">
    <source>
        <dbReference type="SAM" id="Phobius"/>
    </source>
</evidence>
<dbReference type="STRING" id="75985.WC39_06500"/>
<accession>A0A378MZB6</accession>
<dbReference type="PROSITE" id="PS50850">
    <property type="entry name" value="MFS"/>
    <property type="match status" value="1"/>
</dbReference>
<dbReference type="GO" id="GO:0022857">
    <property type="term" value="F:transmembrane transporter activity"/>
    <property type="evidence" value="ECO:0007669"/>
    <property type="project" value="InterPro"/>
</dbReference>
<keyword evidence="4 6" id="KW-1133">Transmembrane helix</keyword>
<dbReference type="Proteomes" id="UP000254802">
    <property type="component" value="Unassembled WGS sequence"/>
</dbReference>
<gene>
    <name evidence="8" type="primary">sotB_2</name>
    <name evidence="8" type="ORF">NCTC10638_02781</name>
</gene>
<protein>
    <submittedName>
        <fullName evidence="8">Sugar efflux transporter B</fullName>
    </submittedName>
</protein>
<evidence type="ECO:0000313" key="8">
    <source>
        <dbReference type="EMBL" id="STY61563.1"/>
    </source>
</evidence>
<dbReference type="InterPro" id="IPR050189">
    <property type="entry name" value="MFS_Efflux_Transporters"/>
</dbReference>
<keyword evidence="2" id="KW-1003">Cell membrane</keyword>
<feature type="transmembrane region" description="Helical" evidence="6">
    <location>
        <begin position="91"/>
        <end position="111"/>
    </location>
</feature>
<proteinExistence type="predicted"/>
<dbReference type="PANTHER" id="PTHR43124:SF4">
    <property type="entry name" value="SUGAR EFFLUX TRANSPORTER"/>
    <property type="match status" value="1"/>
</dbReference>
<dbReference type="Pfam" id="PF07690">
    <property type="entry name" value="MFS_1"/>
    <property type="match status" value="1"/>
</dbReference>
<evidence type="ECO:0000256" key="3">
    <source>
        <dbReference type="ARBA" id="ARBA00022692"/>
    </source>
</evidence>
<dbReference type="InterPro" id="IPR020846">
    <property type="entry name" value="MFS_dom"/>
</dbReference>
<sequence>MIGQALGWRATFGIIGIIALIVLMMIWRLLPYLPSKNAGSIKSLPLLFKRPMLIGIYLLVALIVSGHFTAYSYIEPFMIKISSVSVENTTFILLVFGLAGVVASFLFGRLYGKARINLS</sequence>
<evidence type="ECO:0000256" key="1">
    <source>
        <dbReference type="ARBA" id="ARBA00004651"/>
    </source>
</evidence>
<feature type="transmembrane region" description="Helical" evidence="6">
    <location>
        <begin position="6"/>
        <end position="30"/>
    </location>
</feature>
<evidence type="ECO:0000256" key="5">
    <source>
        <dbReference type="ARBA" id="ARBA00023136"/>
    </source>
</evidence>
<keyword evidence="3 6" id="KW-0812">Transmembrane</keyword>
<dbReference type="InterPro" id="IPR036259">
    <property type="entry name" value="MFS_trans_sf"/>
</dbReference>
<evidence type="ECO:0000256" key="2">
    <source>
        <dbReference type="ARBA" id="ARBA00022475"/>
    </source>
</evidence>
<name>A0A378MZB6_MANHA</name>
<evidence type="ECO:0000313" key="9">
    <source>
        <dbReference type="Proteomes" id="UP000254802"/>
    </source>
</evidence>
<dbReference type="SUPFAM" id="SSF103473">
    <property type="entry name" value="MFS general substrate transporter"/>
    <property type="match status" value="1"/>
</dbReference>